<keyword evidence="1" id="KW-1133">Transmembrane helix</keyword>
<accession>A0A7X1TSB6</accession>
<feature type="transmembrane region" description="Helical" evidence="1">
    <location>
        <begin position="130"/>
        <end position="148"/>
    </location>
</feature>
<evidence type="ECO:0000313" key="2">
    <source>
        <dbReference type="EMBL" id="MPY67645.1"/>
    </source>
</evidence>
<organism evidence="2 3">
    <name type="scientific">Deinococcus terrestris</name>
    <dbReference type="NCBI Taxonomy" id="2651870"/>
    <lineage>
        <taxon>Bacteria</taxon>
        <taxon>Thermotogati</taxon>
        <taxon>Deinococcota</taxon>
        <taxon>Deinococci</taxon>
        <taxon>Deinococcales</taxon>
        <taxon>Deinococcaceae</taxon>
        <taxon>Deinococcus</taxon>
    </lineage>
</organism>
<dbReference type="AlphaFoldDB" id="A0A7X1TSB6"/>
<reference evidence="2 3" key="1">
    <citation type="submission" date="2019-10" db="EMBL/GenBank/DDBJ databases">
        <title>Deinococcus sp. isolated from soil.</title>
        <authorList>
            <person name="Li Y."/>
            <person name="Wang J."/>
        </authorList>
    </citation>
    <scope>NUCLEOTIDE SEQUENCE [LARGE SCALE GENOMIC DNA]</scope>
    <source>
        <strain evidence="2 3">SDU3-2</strain>
    </source>
</reference>
<dbReference type="Proteomes" id="UP000484842">
    <property type="component" value="Unassembled WGS sequence"/>
</dbReference>
<dbReference type="EMBL" id="WBSL01000007">
    <property type="protein sequence ID" value="MPY67645.1"/>
    <property type="molecule type" value="Genomic_DNA"/>
</dbReference>
<name>A0A7X1TSB6_9DEIO</name>
<comment type="caution">
    <text evidence="2">The sequence shown here is derived from an EMBL/GenBank/DDBJ whole genome shotgun (WGS) entry which is preliminary data.</text>
</comment>
<sequence length="159" mass="17177">MSDFNIDLLAPAGAGWSGIGWDGINYFKNIETFPAMVGWNSRESVRGKVFLKVYPIAESCGWVELKVNDKSSGRVPLTPDTFPEVSVDLTFLSGDNTASITSDCPANGLRVYKFQAHVLAPASTPVGQQIAAGMVASLLVWLLWRLLVSRPQTRATGSS</sequence>
<keyword evidence="3" id="KW-1185">Reference proteome</keyword>
<proteinExistence type="predicted"/>
<evidence type="ECO:0000256" key="1">
    <source>
        <dbReference type="SAM" id="Phobius"/>
    </source>
</evidence>
<dbReference type="RefSeq" id="WP_152871977.1">
    <property type="nucleotide sequence ID" value="NZ_WBSL01000007.1"/>
</dbReference>
<keyword evidence="1" id="KW-0472">Membrane</keyword>
<evidence type="ECO:0000313" key="3">
    <source>
        <dbReference type="Proteomes" id="UP000484842"/>
    </source>
</evidence>
<protein>
    <submittedName>
        <fullName evidence="2">Uncharacterized protein</fullName>
    </submittedName>
</protein>
<gene>
    <name evidence="2" type="ORF">F8S09_13280</name>
</gene>
<keyword evidence="1" id="KW-0812">Transmembrane</keyword>